<feature type="domain" description="NERD" evidence="1">
    <location>
        <begin position="94"/>
        <end position="194"/>
    </location>
</feature>
<dbReference type="Pfam" id="PF08378">
    <property type="entry name" value="NERD"/>
    <property type="match status" value="1"/>
</dbReference>
<dbReference type="RefSeq" id="WP_163252072.1">
    <property type="nucleotide sequence ID" value="NZ_JAAIUV010000018.1"/>
</dbReference>
<dbReference type="Proteomes" id="UP000481621">
    <property type="component" value="Unassembled WGS sequence"/>
</dbReference>
<organism evidence="2 3">
    <name type="scientific">Neobacillus thermocopriae</name>
    <dbReference type="NCBI Taxonomy" id="1215031"/>
    <lineage>
        <taxon>Bacteria</taxon>
        <taxon>Bacillati</taxon>
        <taxon>Bacillota</taxon>
        <taxon>Bacilli</taxon>
        <taxon>Bacillales</taxon>
        <taxon>Bacillaceae</taxon>
        <taxon>Neobacillus</taxon>
    </lineage>
</organism>
<evidence type="ECO:0000313" key="3">
    <source>
        <dbReference type="Proteomes" id="UP000481621"/>
    </source>
</evidence>
<gene>
    <name evidence="2" type="ORF">G4Z05_11810</name>
</gene>
<dbReference type="EMBL" id="JAAIUV010000018">
    <property type="protein sequence ID" value="NEX79543.1"/>
    <property type="molecule type" value="Genomic_DNA"/>
</dbReference>
<proteinExistence type="predicted"/>
<dbReference type="PROSITE" id="PS50965">
    <property type="entry name" value="NERD"/>
    <property type="match status" value="1"/>
</dbReference>
<protein>
    <submittedName>
        <fullName evidence="2">NERD domain-containing protein</fullName>
    </submittedName>
</protein>
<accession>A0A6B3TRW5</accession>
<keyword evidence="3" id="KW-1185">Reference proteome</keyword>
<sequence>MVWFIISIFLAVLATWLTIKVKNEKTKQKEMRNSHYQELEAIKEIQKASMEAAAAAYDEKVLQISESYQHQIEKLMMENETIRKNYLNQGEILTHQILEHMKTTFIQERIILPDEMIIMPNIYIPEGNGKKRQMDHVILLPTGIYVIETKHWKGHIVLGLTRMGSHKFSFLANLLDDEKQEAVIFDKNKLGELTVKTCENPLGEIQNTTVILSNYLKSQEIKTWITPLLFFNHEESEVHDWSDNSIVTRICNKEQLQHFFFQELTTKERIYGAFQLKNIEHCMEIANYCTTVEENSIKM</sequence>
<name>A0A6B3TRW5_9BACI</name>
<dbReference type="AlphaFoldDB" id="A0A6B3TRW5"/>
<evidence type="ECO:0000313" key="2">
    <source>
        <dbReference type="EMBL" id="NEX79543.1"/>
    </source>
</evidence>
<reference evidence="2" key="1">
    <citation type="submission" date="2020-02" db="EMBL/GenBank/DDBJ databases">
        <title>Bacillus sedimentmangrovi sp. nov., isolated from sediment of the mangrove ecosystem.</title>
        <authorList>
            <person name="Liu G."/>
        </authorList>
    </citation>
    <scope>NUCLEOTIDE SEQUENCE [LARGE SCALE GENOMIC DNA]</scope>
    <source>
        <strain evidence="2">SgZ-7</strain>
    </source>
</reference>
<comment type="caution">
    <text evidence="2">The sequence shown here is derived from an EMBL/GenBank/DDBJ whole genome shotgun (WGS) entry which is preliminary data.</text>
</comment>
<dbReference type="InterPro" id="IPR011528">
    <property type="entry name" value="NERD"/>
</dbReference>
<evidence type="ECO:0000259" key="1">
    <source>
        <dbReference type="PROSITE" id="PS50965"/>
    </source>
</evidence>